<organism evidence="1 2">
    <name type="scientific">Nostoc piscinale CENA21</name>
    <dbReference type="NCBI Taxonomy" id="224013"/>
    <lineage>
        <taxon>Bacteria</taxon>
        <taxon>Bacillati</taxon>
        <taxon>Cyanobacteriota</taxon>
        <taxon>Cyanophyceae</taxon>
        <taxon>Nostocales</taxon>
        <taxon>Nostocaceae</taxon>
        <taxon>Nostoc</taxon>
    </lineage>
</organism>
<gene>
    <name evidence="1" type="ORF">ACX27_15285</name>
</gene>
<reference evidence="2" key="1">
    <citation type="submission" date="2015-07" db="EMBL/GenBank/DDBJ databases">
        <title>Genome Of Nitrogen-Fixing Cyanobacterium Nostoc piscinale CENA21 From Solimoes/Amazon River Floodplain Sediments And Comparative Genomics To Uncover Biosynthetic Natural Products Potential.</title>
        <authorList>
            <person name="Leao T.F."/>
            <person name="Leao P.N."/>
            <person name="Guimaraes P.I."/>
            <person name="de Melo A.G.C."/>
            <person name="Ramos R.T.J."/>
            <person name="Silva A."/>
            <person name="Fiore M.F."/>
            <person name="Schneider M.P.C."/>
        </authorList>
    </citation>
    <scope>NUCLEOTIDE SEQUENCE [LARGE SCALE GENOMIC DNA]</scope>
    <source>
        <strain evidence="2">CENA21</strain>
    </source>
</reference>
<dbReference type="OrthoDB" id="517639at2"/>
<dbReference type="AlphaFoldDB" id="A0A0M4T2W5"/>
<dbReference type="Pfam" id="PF13267">
    <property type="entry name" value="DUF4058"/>
    <property type="match status" value="1"/>
</dbReference>
<evidence type="ECO:0008006" key="3">
    <source>
        <dbReference type="Google" id="ProtNLM"/>
    </source>
</evidence>
<dbReference type="STRING" id="224013.ACX27_15285"/>
<dbReference type="Proteomes" id="UP000062645">
    <property type="component" value="Chromosome"/>
</dbReference>
<keyword evidence="2" id="KW-1185">Reference proteome</keyword>
<protein>
    <recommendedName>
        <fullName evidence="3">DUF4058 domain-containing protein</fullName>
    </recommendedName>
</protein>
<reference evidence="1 2" key="2">
    <citation type="journal article" date="2016" name="Genome Announc.">
        <title>Draft Genome Sequence of the N2-Fixing Cyanobacterium Nostoc piscinale CENA21, Isolated from the Brazilian Amazon Floodplain.</title>
        <authorList>
            <person name="Leao T."/>
            <person name="Guimaraes P.I."/>
            <person name="de Melo A.G."/>
            <person name="Ramos R.T."/>
            <person name="Leao P.N."/>
            <person name="Silva A."/>
            <person name="Fiore M.F."/>
            <person name="Schneider M.P."/>
        </authorList>
    </citation>
    <scope>NUCLEOTIDE SEQUENCE [LARGE SCALE GENOMIC DNA]</scope>
    <source>
        <strain evidence="1 2">CENA21</strain>
    </source>
</reference>
<evidence type="ECO:0000313" key="1">
    <source>
        <dbReference type="EMBL" id="ALF53908.1"/>
    </source>
</evidence>
<name>A0A0M4T2W5_9NOSO</name>
<dbReference type="InterPro" id="IPR025132">
    <property type="entry name" value="DUF4058"/>
</dbReference>
<evidence type="ECO:0000313" key="2">
    <source>
        <dbReference type="Proteomes" id="UP000062645"/>
    </source>
</evidence>
<sequence length="260" mass="29272">MPSPFPGMNPYLEHPALWSGIHHRLITAIANDLSPQIRPKYIVAIEERVYQSSGEESLLIGVPDVSVQRARNNINQPNNVAVVTPNVEPIEVTIPLPEVITEGYLEIRAVKTNEVVTAIEVLSPKNKQSVIGRLQYETKRQTVLGSSTHLVEIDLLRQGKPMPILGKTIESDYRILVSRSEVRPKAELYGFKLKDSIPQFALPLHPEDQEPFLNLQKVINDIYEQGSYDLRVDYTCDPIPALSATDTVWLNDLLHQQGLR</sequence>
<dbReference type="PATRIC" id="fig|224013.5.peg.3688"/>
<dbReference type="RefSeq" id="WP_062294101.1">
    <property type="nucleotide sequence ID" value="NZ_CP012036.1"/>
</dbReference>
<accession>A0A0M4T2W5</accession>
<proteinExistence type="predicted"/>
<dbReference type="KEGG" id="npz:ACX27_15285"/>
<dbReference type="EMBL" id="CP012036">
    <property type="protein sequence ID" value="ALF53908.1"/>
    <property type="molecule type" value="Genomic_DNA"/>
</dbReference>